<dbReference type="PANTHER" id="PTHR30290">
    <property type="entry name" value="PERIPLASMIC BINDING COMPONENT OF ABC TRANSPORTER"/>
    <property type="match status" value="1"/>
</dbReference>
<dbReference type="PIRSF" id="PIRSF002741">
    <property type="entry name" value="MppA"/>
    <property type="match status" value="1"/>
</dbReference>
<organism evidence="2 3">
    <name type="scientific">Nocardia jiangxiensis</name>
    <dbReference type="NCBI Taxonomy" id="282685"/>
    <lineage>
        <taxon>Bacteria</taxon>
        <taxon>Bacillati</taxon>
        <taxon>Actinomycetota</taxon>
        <taxon>Actinomycetes</taxon>
        <taxon>Mycobacteriales</taxon>
        <taxon>Nocardiaceae</taxon>
        <taxon>Nocardia</taxon>
    </lineage>
</organism>
<accession>A0ABW6RRJ2</accession>
<evidence type="ECO:0000313" key="2">
    <source>
        <dbReference type="EMBL" id="MFF3566621.1"/>
    </source>
</evidence>
<evidence type="ECO:0000313" key="3">
    <source>
        <dbReference type="Proteomes" id="UP001601992"/>
    </source>
</evidence>
<dbReference type="EMBL" id="JBIAQY010000001">
    <property type="protein sequence ID" value="MFF3566621.1"/>
    <property type="molecule type" value="Genomic_DNA"/>
</dbReference>
<protein>
    <submittedName>
        <fullName evidence="2">ABC transporter substrate-binding protein</fullName>
    </submittedName>
</protein>
<evidence type="ECO:0000259" key="1">
    <source>
        <dbReference type="Pfam" id="PF00496"/>
    </source>
</evidence>
<dbReference type="InterPro" id="IPR039424">
    <property type="entry name" value="SBP_5"/>
</dbReference>
<dbReference type="PANTHER" id="PTHR30290:SF34">
    <property type="entry name" value="ABC TRANSPORTER, PERIPLASMIC OLIGO-PEPTIDE BINDING PROTEIN, PUTATIVE-RELATED"/>
    <property type="match status" value="1"/>
</dbReference>
<dbReference type="Gene3D" id="3.40.190.10">
    <property type="entry name" value="Periplasmic binding protein-like II"/>
    <property type="match status" value="1"/>
</dbReference>
<dbReference type="Proteomes" id="UP001601992">
    <property type="component" value="Unassembled WGS sequence"/>
</dbReference>
<sequence>MPLPIRRSRPPVRRSRPRRCGAVVGALTVALAAMLLVTGCGTGPGGSDRRETLVVAYRNEVTTLDPVRADYQESDNVEAVLYDTLIGYDHGKMVPQLATEFAYAPDVASVQLTLRPGVKFHSGNPLTARDVVYSLDRVKSIGQGIIGQISSYKSATAIDDTHLIISLTHPDALFMGALSRIYVVDSKLLTAQAGSDQGQNWLLNHDAGSGPYRLQSSSAGTIQTTRYDSFWAFDPKRPRNLTFRRIDDQATIRDEIKAGNADLGWISKADAKSFQGIPSVTVGPAPDAYQMVIYFNTVQGPGANPALREALRYVLDYRGALDSIYNGQGTIANGPLPTNLTCRPELPTERTDLAKAKQILSAAGPAGTTLTMRYQPTFSEHTKAATLLQSNLKEIGITLQLQPIAFADYLTMLSDPKTIPDMILLGENAPYPDPGVMITKTFWSKSVGTNRGAYSNPAVDALIEQATNTPDADARCGIYSQAQRLIDADFATMPLYTVHNTWAWRSDVRGMDVAAPGGGVGYRALTVGN</sequence>
<dbReference type="SUPFAM" id="SSF53850">
    <property type="entry name" value="Periplasmic binding protein-like II"/>
    <property type="match status" value="1"/>
</dbReference>
<dbReference type="InterPro" id="IPR000914">
    <property type="entry name" value="SBP_5_dom"/>
</dbReference>
<dbReference type="Gene3D" id="3.10.105.10">
    <property type="entry name" value="Dipeptide-binding Protein, Domain 3"/>
    <property type="match status" value="1"/>
</dbReference>
<dbReference type="RefSeq" id="WP_387402449.1">
    <property type="nucleotide sequence ID" value="NZ_JBIAQY010000001.1"/>
</dbReference>
<dbReference type="InterPro" id="IPR030678">
    <property type="entry name" value="Peptide/Ni-bd"/>
</dbReference>
<comment type="caution">
    <text evidence="2">The sequence shown here is derived from an EMBL/GenBank/DDBJ whole genome shotgun (WGS) entry which is preliminary data.</text>
</comment>
<reference evidence="2 3" key="1">
    <citation type="submission" date="2024-10" db="EMBL/GenBank/DDBJ databases">
        <title>The Natural Products Discovery Center: Release of the First 8490 Sequenced Strains for Exploring Actinobacteria Biosynthetic Diversity.</title>
        <authorList>
            <person name="Kalkreuter E."/>
            <person name="Kautsar S.A."/>
            <person name="Yang D."/>
            <person name="Bader C.D."/>
            <person name="Teijaro C.N."/>
            <person name="Fluegel L."/>
            <person name="Davis C.M."/>
            <person name="Simpson J.R."/>
            <person name="Lauterbach L."/>
            <person name="Steele A.D."/>
            <person name="Gui C."/>
            <person name="Meng S."/>
            <person name="Li G."/>
            <person name="Viehrig K."/>
            <person name="Ye F."/>
            <person name="Su P."/>
            <person name="Kiefer A.F."/>
            <person name="Nichols A."/>
            <person name="Cepeda A.J."/>
            <person name="Yan W."/>
            <person name="Fan B."/>
            <person name="Jiang Y."/>
            <person name="Adhikari A."/>
            <person name="Zheng C.-J."/>
            <person name="Schuster L."/>
            <person name="Cowan T.M."/>
            <person name="Smanski M.J."/>
            <person name="Chevrette M.G."/>
            <person name="De Carvalho L.P.S."/>
            <person name="Shen B."/>
        </authorList>
    </citation>
    <scope>NUCLEOTIDE SEQUENCE [LARGE SCALE GENOMIC DNA]</scope>
    <source>
        <strain evidence="2 3">NPDC002593</strain>
    </source>
</reference>
<proteinExistence type="predicted"/>
<dbReference type="Pfam" id="PF00496">
    <property type="entry name" value="SBP_bac_5"/>
    <property type="match status" value="1"/>
</dbReference>
<dbReference type="Gene3D" id="3.90.76.10">
    <property type="entry name" value="Dipeptide-binding Protein, Domain 1"/>
    <property type="match status" value="1"/>
</dbReference>
<dbReference type="CDD" id="cd08512">
    <property type="entry name" value="PBP2_NikA_DppA_OppA_like_7"/>
    <property type="match status" value="1"/>
</dbReference>
<feature type="domain" description="Solute-binding protein family 5" evidence="1">
    <location>
        <begin position="92"/>
        <end position="438"/>
    </location>
</feature>
<keyword evidence="3" id="KW-1185">Reference proteome</keyword>
<name>A0ABW6RRJ2_9NOCA</name>
<gene>
    <name evidence="2" type="ORF">ACFYXQ_02450</name>
</gene>